<proteinExistence type="predicted"/>
<reference evidence="6 7" key="1">
    <citation type="submission" date="2024-06" db="EMBL/GenBank/DDBJ databases">
        <title>A chromosome-level genome assembly of beet webworm, Loxostege sticticalis.</title>
        <authorList>
            <person name="Zhang Y."/>
        </authorList>
    </citation>
    <scope>NUCLEOTIDE SEQUENCE [LARGE SCALE GENOMIC DNA]</scope>
    <source>
        <strain evidence="6">AQ026</strain>
        <tissue evidence="6">Whole body</tissue>
    </source>
</reference>
<protein>
    <recommendedName>
        <fullName evidence="5">C2H2-type domain-containing protein</fullName>
    </recommendedName>
</protein>
<dbReference type="InterPro" id="IPR036236">
    <property type="entry name" value="Znf_C2H2_sf"/>
</dbReference>
<evidence type="ECO:0000313" key="6">
    <source>
        <dbReference type="EMBL" id="KAL0860093.1"/>
    </source>
</evidence>
<dbReference type="Pfam" id="PF00096">
    <property type="entry name" value="zf-C2H2"/>
    <property type="match status" value="4"/>
</dbReference>
<keyword evidence="7" id="KW-1185">Reference proteome</keyword>
<feature type="domain" description="C2H2-type" evidence="5">
    <location>
        <begin position="105"/>
        <end position="132"/>
    </location>
</feature>
<dbReference type="PANTHER" id="PTHR23235">
    <property type="entry name" value="KRUEPPEL-LIKE TRANSCRIPTION FACTOR"/>
    <property type="match status" value="1"/>
</dbReference>
<organism evidence="6 7">
    <name type="scientific">Loxostege sticticalis</name>
    <name type="common">Beet webworm moth</name>
    <dbReference type="NCBI Taxonomy" id="481309"/>
    <lineage>
        <taxon>Eukaryota</taxon>
        <taxon>Metazoa</taxon>
        <taxon>Ecdysozoa</taxon>
        <taxon>Arthropoda</taxon>
        <taxon>Hexapoda</taxon>
        <taxon>Insecta</taxon>
        <taxon>Pterygota</taxon>
        <taxon>Neoptera</taxon>
        <taxon>Endopterygota</taxon>
        <taxon>Lepidoptera</taxon>
        <taxon>Glossata</taxon>
        <taxon>Ditrysia</taxon>
        <taxon>Pyraloidea</taxon>
        <taxon>Crambidae</taxon>
        <taxon>Pyraustinae</taxon>
        <taxon>Loxostege</taxon>
    </lineage>
</organism>
<evidence type="ECO:0000259" key="5">
    <source>
        <dbReference type="PROSITE" id="PS50157"/>
    </source>
</evidence>
<comment type="caution">
    <text evidence="6">The sequence shown here is derived from an EMBL/GenBank/DDBJ whole genome shotgun (WGS) entry which is preliminary data.</text>
</comment>
<keyword evidence="1" id="KW-0479">Metal-binding</keyword>
<dbReference type="EMBL" id="JBEUOH010000026">
    <property type="protein sequence ID" value="KAL0860093.1"/>
    <property type="molecule type" value="Genomic_DNA"/>
</dbReference>
<evidence type="ECO:0000313" key="7">
    <source>
        <dbReference type="Proteomes" id="UP001549920"/>
    </source>
</evidence>
<sequence>MISCSFSGLKADRAEGPAIKLSENVTIRRRTGKGKSLFVYLQDQSNLNCPVATCTKSFSSSTFLKAHIRKVHYSEKKHMCEVCGASFTAQYLLRRHSAVHATERVQCPVCKKMLSLRTNLAQHLRSHSDTRRHECVSCGKRFLRSSTLKVHLKTAHKEAMT</sequence>
<evidence type="ECO:0000256" key="2">
    <source>
        <dbReference type="ARBA" id="ARBA00022771"/>
    </source>
</evidence>
<accession>A0ABR3H5N0</accession>
<dbReference type="SUPFAM" id="SSF57667">
    <property type="entry name" value="beta-beta-alpha zinc fingers"/>
    <property type="match status" value="2"/>
</dbReference>
<evidence type="ECO:0000256" key="1">
    <source>
        <dbReference type="ARBA" id="ARBA00022723"/>
    </source>
</evidence>
<keyword evidence="3" id="KW-0862">Zinc</keyword>
<evidence type="ECO:0000256" key="4">
    <source>
        <dbReference type="PROSITE-ProRule" id="PRU00042"/>
    </source>
</evidence>
<dbReference type="PROSITE" id="PS50157">
    <property type="entry name" value="ZINC_FINGER_C2H2_2"/>
    <property type="match status" value="4"/>
</dbReference>
<feature type="domain" description="C2H2-type" evidence="5">
    <location>
        <begin position="47"/>
        <end position="77"/>
    </location>
</feature>
<gene>
    <name evidence="6" type="ORF">ABMA27_010407</name>
</gene>
<feature type="domain" description="C2H2-type" evidence="5">
    <location>
        <begin position="133"/>
        <end position="161"/>
    </location>
</feature>
<evidence type="ECO:0000256" key="3">
    <source>
        <dbReference type="ARBA" id="ARBA00022833"/>
    </source>
</evidence>
<dbReference type="InterPro" id="IPR013087">
    <property type="entry name" value="Znf_C2H2_type"/>
</dbReference>
<name>A0ABR3H5N0_LOXSC</name>
<dbReference type="SMART" id="SM00355">
    <property type="entry name" value="ZnF_C2H2"/>
    <property type="match status" value="4"/>
</dbReference>
<feature type="domain" description="C2H2-type" evidence="5">
    <location>
        <begin position="78"/>
        <end position="105"/>
    </location>
</feature>
<dbReference type="Gene3D" id="3.30.160.60">
    <property type="entry name" value="Classic Zinc Finger"/>
    <property type="match status" value="3"/>
</dbReference>
<dbReference type="PANTHER" id="PTHR23235:SF120">
    <property type="entry name" value="KRUPPEL-LIKE FACTOR 15"/>
    <property type="match status" value="1"/>
</dbReference>
<dbReference type="PROSITE" id="PS00028">
    <property type="entry name" value="ZINC_FINGER_C2H2_1"/>
    <property type="match status" value="4"/>
</dbReference>
<dbReference type="Proteomes" id="UP001549920">
    <property type="component" value="Unassembled WGS sequence"/>
</dbReference>
<keyword evidence="2 4" id="KW-0863">Zinc-finger</keyword>